<feature type="domain" description="Nudix hydrolase" evidence="8">
    <location>
        <begin position="4"/>
        <end position="151"/>
    </location>
</feature>
<dbReference type="Pfam" id="PF00293">
    <property type="entry name" value="NUDIX"/>
    <property type="match status" value="1"/>
</dbReference>
<dbReference type="AlphaFoldDB" id="A0A4U5MJQ3"/>
<dbReference type="EMBL" id="AZBU02000007">
    <property type="protein sequence ID" value="TKR69591.1"/>
    <property type="molecule type" value="Genomic_DNA"/>
</dbReference>
<gene>
    <name evidence="9" type="ORF">L596_021731</name>
</gene>
<evidence type="ECO:0000256" key="1">
    <source>
        <dbReference type="ARBA" id="ARBA00000374"/>
    </source>
</evidence>
<keyword evidence="6" id="KW-0414">Isoprene biosynthesis</keyword>
<name>A0A4U5MJQ3_STECR</name>
<dbReference type="NCBIfam" id="TIGR02150">
    <property type="entry name" value="IPP_isom_1"/>
    <property type="match status" value="1"/>
</dbReference>
<dbReference type="PIRSF" id="PIRSF018427">
    <property type="entry name" value="Isopntndiph_ism"/>
    <property type="match status" value="1"/>
</dbReference>
<evidence type="ECO:0000256" key="7">
    <source>
        <dbReference type="ARBA" id="ARBA00023235"/>
    </source>
</evidence>
<dbReference type="STRING" id="34508.A0A4U5MJQ3"/>
<evidence type="ECO:0000256" key="3">
    <source>
        <dbReference type="ARBA" id="ARBA00004826"/>
    </source>
</evidence>
<keyword evidence="7" id="KW-0413">Isomerase</keyword>
<accession>A0A4U5MJQ3</accession>
<comment type="function">
    <text evidence="2">Catalyzes the 1,3-allylic rearrangement of the homoallylic substrate isopentenyl (IPP) to its highly electrophilic allylic isomer, dimethylallyl diphosphate (DMAPP).</text>
</comment>
<dbReference type="PANTHER" id="PTHR10885:SF0">
    <property type="entry name" value="ISOPENTENYL-DIPHOSPHATE DELTA-ISOMERASE"/>
    <property type="match status" value="1"/>
</dbReference>
<dbReference type="GO" id="GO:0004452">
    <property type="term" value="F:isopentenyl-diphosphate delta-isomerase activity"/>
    <property type="evidence" value="ECO:0007669"/>
    <property type="project" value="UniProtKB-EC"/>
</dbReference>
<sequence>MTSTLHRAFSVFLFTPSEELVLQKRSATKITFPSLWTNSCCSHPLWNDIEMETKDALGIKMAAQRKLDHELGVGLIDIQRMSVMGRFLYEARMADGEWMEHELDYAVIVPDFDPKTLNPDPEEVSDVRLVSKEDLASMMITTSQFSPWFSLFYKEKWLSTWWDNLANLDRFADSKPVHKLQP</sequence>
<organism evidence="9 10">
    <name type="scientific">Steinernema carpocapsae</name>
    <name type="common">Entomopathogenic nematode</name>
    <dbReference type="NCBI Taxonomy" id="34508"/>
    <lineage>
        <taxon>Eukaryota</taxon>
        <taxon>Metazoa</taxon>
        <taxon>Ecdysozoa</taxon>
        <taxon>Nematoda</taxon>
        <taxon>Chromadorea</taxon>
        <taxon>Rhabditida</taxon>
        <taxon>Tylenchina</taxon>
        <taxon>Panagrolaimomorpha</taxon>
        <taxon>Strongyloidoidea</taxon>
        <taxon>Steinernematidae</taxon>
        <taxon>Steinernema</taxon>
    </lineage>
</organism>
<dbReference type="Gene3D" id="3.90.79.10">
    <property type="entry name" value="Nucleoside Triphosphate Pyrophosphohydrolase"/>
    <property type="match status" value="1"/>
</dbReference>
<comment type="catalytic activity">
    <reaction evidence="1">
        <text>isopentenyl diphosphate = dimethylallyl diphosphate</text>
        <dbReference type="Rhea" id="RHEA:23284"/>
        <dbReference type="ChEBI" id="CHEBI:57623"/>
        <dbReference type="ChEBI" id="CHEBI:128769"/>
        <dbReference type="EC" id="5.3.3.2"/>
    </reaction>
</comment>
<dbReference type="GO" id="GO:0005737">
    <property type="term" value="C:cytoplasm"/>
    <property type="evidence" value="ECO:0007669"/>
    <property type="project" value="TreeGrafter"/>
</dbReference>
<evidence type="ECO:0000256" key="4">
    <source>
        <dbReference type="ARBA" id="ARBA00007579"/>
    </source>
</evidence>
<dbReference type="CDD" id="cd02885">
    <property type="entry name" value="NUDIX_IPP_Isomerase"/>
    <property type="match status" value="1"/>
</dbReference>
<dbReference type="OrthoDB" id="510307at2759"/>
<keyword evidence="10" id="KW-1185">Reference proteome</keyword>
<dbReference type="EC" id="5.3.3.2" evidence="5"/>
<dbReference type="Proteomes" id="UP000298663">
    <property type="component" value="Unassembled WGS sequence"/>
</dbReference>
<comment type="similarity">
    <text evidence="4">Belongs to the IPP isomerase type 1 family.</text>
</comment>
<evidence type="ECO:0000313" key="10">
    <source>
        <dbReference type="Proteomes" id="UP000298663"/>
    </source>
</evidence>
<dbReference type="GO" id="GO:0050992">
    <property type="term" value="P:dimethylallyl diphosphate biosynthetic process"/>
    <property type="evidence" value="ECO:0007669"/>
    <property type="project" value="UniProtKB-UniPathway"/>
</dbReference>
<dbReference type="PANTHER" id="PTHR10885">
    <property type="entry name" value="ISOPENTENYL-DIPHOSPHATE DELTA-ISOMERASE"/>
    <property type="match status" value="1"/>
</dbReference>
<dbReference type="InterPro" id="IPR000086">
    <property type="entry name" value="NUDIX_hydrolase_dom"/>
</dbReference>
<evidence type="ECO:0000256" key="2">
    <source>
        <dbReference type="ARBA" id="ARBA00003951"/>
    </source>
</evidence>
<dbReference type="InterPro" id="IPR015797">
    <property type="entry name" value="NUDIX_hydrolase-like_dom_sf"/>
</dbReference>
<reference evidence="9 10" key="1">
    <citation type="journal article" date="2015" name="Genome Biol.">
        <title>Comparative genomics of Steinernema reveals deeply conserved gene regulatory networks.</title>
        <authorList>
            <person name="Dillman A.R."/>
            <person name="Macchietto M."/>
            <person name="Porter C.F."/>
            <person name="Rogers A."/>
            <person name="Williams B."/>
            <person name="Antoshechkin I."/>
            <person name="Lee M.M."/>
            <person name="Goodwin Z."/>
            <person name="Lu X."/>
            <person name="Lewis E.E."/>
            <person name="Goodrich-Blair H."/>
            <person name="Stock S.P."/>
            <person name="Adams B.J."/>
            <person name="Sternberg P.W."/>
            <person name="Mortazavi A."/>
        </authorList>
    </citation>
    <scope>NUCLEOTIDE SEQUENCE [LARGE SCALE GENOMIC DNA]</scope>
    <source>
        <strain evidence="9 10">ALL</strain>
    </source>
</reference>
<dbReference type="GO" id="GO:0009240">
    <property type="term" value="P:isopentenyl diphosphate biosynthetic process"/>
    <property type="evidence" value="ECO:0007669"/>
    <property type="project" value="TreeGrafter"/>
</dbReference>
<reference evidence="9 10" key="2">
    <citation type="journal article" date="2019" name="G3 (Bethesda)">
        <title>Hybrid Assembly of the Genome of the Entomopathogenic Nematode Steinernema carpocapsae Identifies the X-Chromosome.</title>
        <authorList>
            <person name="Serra L."/>
            <person name="Macchietto M."/>
            <person name="Macias-Munoz A."/>
            <person name="McGill C.J."/>
            <person name="Rodriguez I.M."/>
            <person name="Rodriguez B."/>
            <person name="Murad R."/>
            <person name="Mortazavi A."/>
        </authorList>
    </citation>
    <scope>NUCLEOTIDE SEQUENCE [LARGE SCALE GENOMIC DNA]</scope>
    <source>
        <strain evidence="9 10">ALL</strain>
    </source>
</reference>
<evidence type="ECO:0000313" key="9">
    <source>
        <dbReference type="EMBL" id="TKR69591.1"/>
    </source>
</evidence>
<comment type="pathway">
    <text evidence="3">Isoprenoid biosynthesis; dimethylallyl diphosphate biosynthesis; dimethylallyl diphosphate from isopentenyl diphosphate: step 1/1.</text>
</comment>
<dbReference type="PROSITE" id="PS51462">
    <property type="entry name" value="NUDIX"/>
    <property type="match status" value="1"/>
</dbReference>
<evidence type="ECO:0000256" key="5">
    <source>
        <dbReference type="ARBA" id="ARBA00012057"/>
    </source>
</evidence>
<dbReference type="InterPro" id="IPR011876">
    <property type="entry name" value="IsopentenylPP_isomerase_typ1"/>
</dbReference>
<dbReference type="SUPFAM" id="SSF55811">
    <property type="entry name" value="Nudix"/>
    <property type="match status" value="1"/>
</dbReference>
<protein>
    <recommendedName>
        <fullName evidence="5">isopentenyl-diphosphate Delta-isomerase</fullName>
        <ecNumber evidence="5">5.3.3.2</ecNumber>
    </recommendedName>
</protein>
<evidence type="ECO:0000259" key="8">
    <source>
        <dbReference type="PROSITE" id="PS51462"/>
    </source>
</evidence>
<comment type="caution">
    <text evidence="9">The sequence shown here is derived from an EMBL/GenBank/DDBJ whole genome shotgun (WGS) entry which is preliminary data.</text>
</comment>
<evidence type="ECO:0000256" key="6">
    <source>
        <dbReference type="ARBA" id="ARBA00023229"/>
    </source>
</evidence>
<dbReference type="UniPathway" id="UPA00059">
    <property type="reaction ID" value="UER00104"/>
</dbReference>
<proteinExistence type="inferred from homology"/>